<dbReference type="KEGG" id="abat:CFX1CAM_0473"/>
<evidence type="ECO:0000313" key="2">
    <source>
        <dbReference type="Proteomes" id="UP000195514"/>
    </source>
</evidence>
<name>A0A1Y6K4M4_9CHLR</name>
<keyword evidence="2" id="KW-1185">Reference proteome</keyword>
<proteinExistence type="predicted"/>
<evidence type="ECO:0000313" key="1">
    <source>
        <dbReference type="EMBL" id="SMX53539.1"/>
    </source>
</evidence>
<dbReference type="EMBL" id="LT859958">
    <property type="protein sequence ID" value="SMX53539.1"/>
    <property type="molecule type" value="Genomic_DNA"/>
</dbReference>
<gene>
    <name evidence="1" type="ORF">CFX1CAM_0473</name>
</gene>
<dbReference type="Proteomes" id="UP000195514">
    <property type="component" value="Chromosome I"/>
</dbReference>
<accession>A0A1Y6K4M4</accession>
<protein>
    <submittedName>
        <fullName evidence="1">Uncharacterized protein</fullName>
    </submittedName>
</protein>
<dbReference type="AlphaFoldDB" id="A0A1Y6K4M4"/>
<reference evidence="2" key="1">
    <citation type="submission" date="2017-05" db="EMBL/GenBank/DDBJ databases">
        <authorList>
            <person name="Kirkegaard R."/>
            <person name="Mcilroy J S."/>
        </authorList>
    </citation>
    <scope>NUCLEOTIDE SEQUENCE [LARGE SCALE GENOMIC DNA]</scope>
</reference>
<organism evidence="1 2">
    <name type="scientific">Candidatus Brevifilum fermentans</name>
    <dbReference type="NCBI Taxonomy" id="1986204"/>
    <lineage>
        <taxon>Bacteria</taxon>
        <taxon>Bacillati</taxon>
        <taxon>Chloroflexota</taxon>
        <taxon>Anaerolineae</taxon>
        <taxon>Anaerolineales</taxon>
        <taxon>Anaerolineaceae</taxon>
        <taxon>Candidatus Brevifilum</taxon>
    </lineage>
</organism>
<sequence>MIIRRGIDLSVTCRGGPSSTTPFALAWDQAPVFSPFRFATGVPLRFRDNEGERVRGISPRTLLAVI</sequence>